<dbReference type="EMBL" id="CM026429">
    <property type="protein sequence ID" value="KAG0563793.1"/>
    <property type="molecule type" value="Genomic_DNA"/>
</dbReference>
<accession>A0A8T0GY28</accession>
<name>A0A8T0GY28_CERPU</name>
<comment type="caution">
    <text evidence="1">The sequence shown here is derived from an EMBL/GenBank/DDBJ whole genome shotgun (WGS) entry which is preliminary data.</text>
</comment>
<organism evidence="1 2">
    <name type="scientific">Ceratodon purpureus</name>
    <name type="common">Fire moss</name>
    <name type="synonym">Dicranum purpureum</name>
    <dbReference type="NCBI Taxonomy" id="3225"/>
    <lineage>
        <taxon>Eukaryota</taxon>
        <taxon>Viridiplantae</taxon>
        <taxon>Streptophyta</taxon>
        <taxon>Embryophyta</taxon>
        <taxon>Bryophyta</taxon>
        <taxon>Bryophytina</taxon>
        <taxon>Bryopsida</taxon>
        <taxon>Dicranidae</taxon>
        <taxon>Pseudoditrichales</taxon>
        <taxon>Ditrichaceae</taxon>
        <taxon>Ceratodon</taxon>
    </lineage>
</organism>
<sequence length="104" mass="11169">MMISTRSEVIFAAASFTDRVAIRGGVAPPATIRSASRSADPVSAHALRSLEGESWEPGAWIRRESRKFNQSVGIPLSVSRSVRSALASALQCLSLSIGLRSRRT</sequence>
<gene>
    <name evidence="1" type="ORF">KC19_8G059500</name>
</gene>
<proteinExistence type="predicted"/>
<reference evidence="1" key="1">
    <citation type="submission" date="2020-06" db="EMBL/GenBank/DDBJ databases">
        <title>WGS assembly of Ceratodon purpureus strain R40.</title>
        <authorList>
            <person name="Carey S.B."/>
            <person name="Jenkins J."/>
            <person name="Shu S."/>
            <person name="Lovell J.T."/>
            <person name="Sreedasyam A."/>
            <person name="Maumus F."/>
            <person name="Tiley G.P."/>
            <person name="Fernandez-Pozo N."/>
            <person name="Barry K."/>
            <person name="Chen C."/>
            <person name="Wang M."/>
            <person name="Lipzen A."/>
            <person name="Daum C."/>
            <person name="Saski C.A."/>
            <person name="Payton A.C."/>
            <person name="Mcbreen J.C."/>
            <person name="Conrad R.E."/>
            <person name="Kollar L.M."/>
            <person name="Olsson S."/>
            <person name="Huttunen S."/>
            <person name="Landis J.B."/>
            <person name="Wickett N.J."/>
            <person name="Johnson M.G."/>
            <person name="Rensing S.A."/>
            <person name="Grimwood J."/>
            <person name="Schmutz J."/>
            <person name="Mcdaniel S.F."/>
        </authorList>
    </citation>
    <scope>NUCLEOTIDE SEQUENCE</scope>
    <source>
        <strain evidence="1">R40</strain>
    </source>
</reference>
<evidence type="ECO:0000313" key="2">
    <source>
        <dbReference type="Proteomes" id="UP000822688"/>
    </source>
</evidence>
<dbReference type="AlphaFoldDB" id="A0A8T0GY28"/>
<evidence type="ECO:0000313" key="1">
    <source>
        <dbReference type="EMBL" id="KAG0563793.1"/>
    </source>
</evidence>
<protein>
    <submittedName>
        <fullName evidence="1">Uncharacterized protein</fullName>
    </submittedName>
</protein>
<keyword evidence="2" id="KW-1185">Reference proteome</keyword>
<dbReference type="Proteomes" id="UP000822688">
    <property type="component" value="Chromosome 8"/>
</dbReference>